<evidence type="ECO:0000313" key="8">
    <source>
        <dbReference type="EMBL" id="KAJ8599227.1"/>
    </source>
</evidence>
<evidence type="ECO:0000259" key="7">
    <source>
        <dbReference type="PROSITE" id="PS50059"/>
    </source>
</evidence>
<dbReference type="InterPro" id="IPR046357">
    <property type="entry name" value="PPIase_dom_sf"/>
</dbReference>
<feature type="signal peptide" evidence="6">
    <location>
        <begin position="1"/>
        <end position="16"/>
    </location>
</feature>
<evidence type="ECO:0000256" key="4">
    <source>
        <dbReference type="ARBA" id="ARBA00023235"/>
    </source>
</evidence>
<dbReference type="GO" id="GO:0003755">
    <property type="term" value="F:peptidyl-prolyl cis-trans isomerase activity"/>
    <property type="evidence" value="ECO:0007669"/>
    <property type="project" value="UniProtKB-KW"/>
</dbReference>
<dbReference type="Proteomes" id="UP001230188">
    <property type="component" value="Unassembled WGS sequence"/>
</dbReference>
<dbReference type="Pfam" id="PF00254">
    <property type="entry name" value="FKBP_C"/>
    <property type="match status" value="1"/>
</dbReference>
<evidence type="ECO:0000256" key="5">
    <source>
        <dbReference type="PROSITE-ProRule" id="PRU00277"/>
    </source>
</evidence>
<keyword evidence="4 5" id="KW-0413">Isomerase</keyword>
<dbReference type="SUPFAM" id="SSF54534">
    <property type="entry name" value="FKBP-like"/>
    <property type="match status" value="1"/>
</dbReference>
<dbReference type="Gene3D" id="2.60.40.790">
    <property type="match status" value="1"/>
</dbReference>
<reference evidence="8" key="1">
    <citation type="submission" date="2023-01" db="EMBL/GenBank/DDBJ databases">
        <title>Metagenome sequencing of chrysophaentin producing Chrysophaeum taylorii.</title>
        <authorList>
            <person name="Davison J."/>
            <person name="Bewley C."/>
        </authorList>
    </citation>
    <scope>NUCLEOTIDE SEQUENCE</scope>
    <source>
        <strain evidence="8">NIES-1699</strain>
    </source>
</reference>
<feature type="domain" description="PPIase FKBP-type" evidence="7">
    <location>
        <begin position="591"/>
        <end position="676"/>
    </location>
</feature>
<dbReference type="PANTHER" id="PTHR10516">
    <property type="entry name" value="PEPTIDYL-PROLYL CIS-TRANS ISOMERASE"/>
    <property type="match status" value="1"/>
</dbReference>
<gene>
    <name evidence="8" type="ORF">CTAYLR_006383</name>
</gene>
<evidence type="ECO:0000256" key="3">
    <source>
        <dbReference type="ARBA" id="ARBA00023110"/>
    </source>
</evidence>
<dbReference type="InterPro" id="IPR050689">
    <property type="entry name" value="FKBP-type_PPIase"/>
</dbReference>
<dbReference type="PROSITE" id="PS50059">
    <property type="entry name" value="FKBP_PPIASE"/>
    <property type="match status" value="1"/>
</dbReference>
<dbReference type="PANTHER" id="PTHR10516:SF443">
    <property type="entry name" value="FK506-BINDING PROTEIN 59-RELATED"/>
    <property type="match status" value="1"/>
</dbReference>
<dbReference type="EMBL" id="JAQMWT010000578">
    <property type="protein sequence ID" value="KAJ8599227.1"/>
    <property type="molecule type" value="Genomic_DNA"/>
</dbReference>
<accession>A0AAD7U8D5</accession>
<dbReference type="Gene3D" id="3.10.50.40">
    <property type="match status" value="1"/>
</dbReference>
<comment type="caution">
    <text evidence="8">The sequence shown here is derived from an EMBL/GenBank/DDBJ whole genome shotgun (WGS) entry which is preliminary data.</text>
</comment>
<organism evidence="8 9">
    <name type="scientific">Chrysophaeum taylorii</name>
    <dbReference type="NCBI Taxonomy" id="2483200"/>
    <lineage>
        <taxon>Eukaryota</taxon>
        <taxon>Sar</taxon>
        <taxon>Stramenopiles</taxon>
        <taxon>Ochrophyta</taxon>
        <taxon>Pelagophyceae</taxon>
        <taxon>Pelagomonadales</taxon>
        <taxon>Pelagomonadaceae</taxon>
        <taxon>Chrysophaeum</taxon>
    </lineage>
</organism>
<evidence type="ECO:0000256" key="1">
    <source>
        <dbReference type="ARBA" id="ARBA00000971"/>
    </source>
</evidence>
<sequence>MLAVVVVVLIVGRVSGVVVKWGQSKEEVFLSLNLGAWGCPLRYDITRDTIGIGCEGESEYRVQYALREDVVPFRSACKAVRDGSSCVLRKVQGDHLWDQLATTPITELKPDWSRWPDEPLVEEEEKPDPFDEIAKIESLAEIEEPVFAVMTMHWCRRCDYYAELVVAASRRFRFARLDVLEHRDLARRVGVECSYKCRLLALPFEKWVPMPESSKDVDKLEKYVLPAWTSGDCESPPCVVFGSGNETAFEEAAEALRMSDIGFFFKSNATGIEARSADGFTYDCSKASNVTKCAVVGSASVLPLKKPDLDDEVWLRAVGVFPQLQVIVPEASHPLAAIGAEAATALRGSCSARLRVNESFAYLDFGVLDRSAAFVGIIADTSVAFDSPRFRWWSPSSVVASAREIVEWALEVVQYQPASFRAYRTAEPQDENEVVSATIDRALAQDTLVYVHNAWEQDARAVKAEFLPEVRALLAPLPCLTYAVGANESPVFDDEEEEEGFWLLPGKHRAKKWPKTPAALAKWVADKLDENHASKSEILARVREAIEAARAAKREEAALDLRAAEAPLEIVADGVGKRVYVAGEGPALENGDVVSVHYVGKTERGKVFDSSRRKKQPFDLVLGNGQVIACWDLALATMRVGDRARIDCEASTAYGPGSDRLAGGDLVFDVEILERKQHSGGEEEL</sequence>
<keyword evidence="3 5" id="KW-0697">Rotamase</keyword>
<evidence type="ECO:0000313" key="9">
    <source>
        <dbReference type="Proteomes" id="UP001230188"/>
    </source>
</evidence>
<evidence type="ECO:0000256" key="2">
    <source>
        <dbReference type="ARBA" id="ARBA00013194"/>
    </source>
</evidence>
<comment type="catalytic activity">
    <reaction evidence="1 5">
        <text>[protein]-peptidylproline (omega=180) = [protein]-peptidylproline (omega=0)</text>
        <dbReference type="Rhea" id="RHEA:16237"/>
        <dbReference type="Rhea" id="RHEA-COMP:10747"/>
        <dbReference type="Rhea" id="RHEA-COMP:10748"/>
        <dbReference type="ChEBI" id="CHEBI:83833"/>
        <dbReference type="ChEBI" id="CHEBI:83834"/>
        <dbReference type="EC" id="5.2.1.8"/>
    </reaction>
</comment>
<proteinExistence type="predicted"/>
<protein>
    <recommendedName>
        <fullName evidence="2 5">peptidylprolyl isomerase</fullName>
        <ecNumber evidence="2 5">5.2.1.8</ecNumber>
    </recommendedName>
</protein>
<evidence type="ECO:0000256" key="6">
    <source>
        <dbReference type="SAM" id="SignalP"/>
    </source>
</evidence>
<dbReference type="AlphaFoldDB" id="A0AAD7U8D5"/>
<keyword evidence="9" id="KW-1185">Reference proteome</keyword>
<feature type="chain" id="PRO_5041922476" description="peptidylprolyl isomerase" evidence="6">
    <location>
        <begin position="17"/>
        <end position="685"/>
    </location>
</feature>
<dbReference type="InterPro" id="IPR008978">
    <property type="entry name" value="HSP20-like_chaperone"/>
</dbReference>
<dbReference type="SUPFAM" id="SSF49764">
    <property type="entry name" value="HSP20-like chaperones"/>
    <property type="match status" value="1"/>
</dbReference>
<dbReference type="EC" id="5.2.1.8" evidence="2 5"/>
<keyword evidence="6" id="KW-0732">Signal</keyword>
<dbReference type="InterPro" id="IPR001179">
    <property type="entry name" value="PPIase_FKBP_dom"/>
</dbReference>
<name>A0AAD7U8D5_9STRA</name>